<dbReference type="GO" id="GO:0009424">
    <property type="term" value="C:bacterial-type flagellum hook"/>
    <property type="evidence" value="ECO:0007669"/>
    <property type="project" value="InterPro"/>
</dbReference>
<evidence type="ECO:0000313" key="6">
    <source>
        <dbReference type="EMBL" id="QQS99153.1"/>
    </source>
</evidence>
<dbReference type="InterPro" id="IPR046358">
    <property type="entry name" value="Flagellin_C"/>
</dbReference>
<keyword evidence="3" id="KW-0975">Bacterial flagellum</keyword>
<dbReference type="Gene3D" id="1.20.1330.10">
    <property type="entry name" value="f41 fragment of flagellin, N-terminal domain"/>
    <property type="match status" value="1"/>
</dbReference>
<evidence type="ECO:0000256" key="1">
    <source>
        <dbReference type="ARBA" id="ARBA00004365"/>
    </source>
</evidence>
<evidence type="ECO:0000313" key="7">
    <source>
        <dbReference type="Proteomes" id="UP000595254"/>
    </source>
</evidence>
<dbReference type="NCBIfam" id="TIGR02550">
    <property type="entry name" value="flagell_flgL"/>
    <property type="match status" value="1"/>
</dbReference>
<dbReference type="RefSeq" id="WP_040374524.1">
    <property type="nucleotide sequence ID" value="NZ_CP068053.1"/>
</dbReference>
<dbReference type="InterPro" id="IPR001029">
    <property type="entry name" value="Flagellin_N"/>
</dbReference>
<dbReference type="Pfam" id="PF00700">
    <property type="entry name" value="Flagellin_C"/>
    <property type="match status" value="1"/>
</dbReference>
<protein>
    <submittedName>
        <fullName evidence="6">Flagellar hook-associated protein FlgL</fullName>
    </submittedName>
</protein>
<dbReference type="KEGG" id="ppsr:I6J18_16090"/>
<keyword evidence="6" id="KW-0282">Flagellum</keyword>
<comment type="similarity">
    <text evidence="2">Belongs to the bacterial flagellin family.</text>
</comment>
<dbReference type="PANTHER" id="PTHR42792:SF1">
    <property type="entry name" value="FLAGELLAR HOOK-ASSOCIATED PROTEIN 3"/>
    <property type="match status" value="1"/>
</dbReference>
<feature type="domain" description="Flagellin N-terminal" evidence="4">
    <location>
        <begin position="5"/>
        <end position="140"/>
    </location>
</feature>
<dbReference type="InterPro" id="IPR013384">
    <property type="entry name" value="Flagell_FlgL"/>
</dbReference>
<dbReference type="Proteomes" id="UP000595254">
    <property type="component" value="Chromosome"/>
</dbReference>
<reference evidence="6 7" key="1">
    <citation type="submission" date="2021-01" db="EMBL/GenBank/DDBJ databases">
        <title>FDA dAtabase for Regulatory Grade micrObial Sequences (FDA-ARGOS): Supporting development and validation of Infectious Disease Dx tests.</title>
        <authorList>
            <person name="Nelson B."/>
            <person name="Plummer A."/>
            <person name="Tallon L."/>
            <person name="Sadzewicz L."/>
            <person name="Zhao X."/>
            <person name="Boylan J."/>
            <person name="Ott S."/>
            <person name="Bowen H."/>
            <person name="Vavikolanu K."/>
            <person name="Mehta A."/>
            <person name="Aluvathingal J."/>
            <person name="Nadendla S."/>
            <person name="Myers T."/>
            <person name="Yan Y."/>
            <person name="Sichtig H."/>
        </authorList>
    </citation>
    <scope>NUCLEOTIDE SEQUENCE [LARGE SCALE GENOMIC DNA]</scope>
    <source>
        <strain evidence="6 7">FDAARGOS_1161</strain>
    </source>
</reference>
<dbReference type="PANTHER" id="PTHR42792">
    <property type="entry name" value="FLAGELLIN"/>
    <property type="match status" value="1"/>
</dbReference>
<evidence type="ECO:0000256" key="3">
    <source>
        <dbReference type="ARBA" id="ARBA00023143"/>
    </source>
</evidence>
<evidence type="ECO:0000259" key="4">
    <source>
        <dbReference type="Pfam" id="PF00669"/>
    </source>
</evidence>
<evidence type="ECO:0000259" key="5">
    <source>
        <dbReference type="Pfam" id="PF00700"/>
    </source>
</evidence>
<dbReference type="EMBL" id="CP068053">
    <property type="protein sequence ID" value="QQS99153.1"/>
    <property type="molecule type" value="Genomic_DNA"/>
</dbReference>
<sequence length="287" mass="31810">MRVTQSMLSNNMVNNLSKSYERLAKLQDQINTQKKYTKPSDDPVAAMLGMGYRTELNQIEQYSRNIGEATNWVDTTDSTLSEGISALQRARELTVQASTGTLTAEQRKTISEELVQIKEHLKDLGDTQLGGKYIFNGSNTNVKPSESGVYGEGEIKLEVFSGISIQVNTNGQALFGDTLGDDGSMQKTIDALNNNEDTIDERLKDLDETIDLFLSVQAQVGARQNRVDLMSDRLKQQEVFATEILSKNEDIDIEKAILNLTTQESLHNAALSVGAKIIQPSLLDFLR</sequence>
<keyword evidence="6" id="KW-0966">Cell projection</keyword>
<dbReference type="InterPro" id="IPR001492">
    <property type="entry name" value="Flagellin"/>
</dbReference>
<dbReference type="SUPFAM" id="SSF64518">
    <property type="entry name" value="Phase 1 flagellin"/>
    <property type="match status" value="1"/>
</dbReference>
<dbReference type="GO" id="GO:0071973">
    <property type="term" value="P:bacterial-type flagellum-dependent cell motility"/>
    <property type="evidence" value="ECO:0007669"/>
    <property type="project" value="InterPro"/>
</dbReference>
<dbReference type="GO" id="GO:0005198">
    <property type="term" value="F:structural molecule activity"/>
    <property type="evidence" value="ECO:0007669"/>
    <property type="project" value="InterPro"/>
</dbReference>
<name>A0A974RZ71_PERPY</name>
<keyword evidence="6" id="KW-0969">Cilium</keyword>
<gene>
    <name evidence="6" type="primary">flgL</name>
    <name evidence="6" type="ORF">I6J18_16090</name>
</gene>
<feature type="domain" description="Flagellin C-terminal" evidence="5">
    <location>
        <begin position="206"/>
        <end position="286"/>
    </location>
</feature>
<proteinExistence type="inferred from homology"/>
<accession>A0A974RZ71</accession>
<organism evidence="6 7">
    <name type="scientific">Peribacillus psychrosaccharolyticus</name>
    <name type="common">Bacillus psychrosaccharolyticus</name>
    <dbReference type="NCBI Taxonomy" id="1407"/>
    <lineage>
        <taxon>Bacteria</taxon>
        <taxon>Bacillati</taxon>
        <taxon>Bacillota</taxon>
        <taxon>Bacilli</taxon>
        <taxon>Bacillales</taxon>
        <taxon>Bacillaceae</taxon>
        <taxon>Peribacillus</taxon>
    </lineage>
</organism>
<evidence type="ECO:0000256" key="2">
    <source>
        <dbReference type="ARBA" id="ARBA00005709"/>
    </source>
</evidence>
<comment type="subcellular location">
    <subcellularLocation>
        <location evidence="1">Bacterial flagellum</location>
    </subcellularLocation>
</comment>
<dbReference type="Pfam" id="PF00669">
    <property type="entry name" value="Flagellin_N"/>
    <property type="match status" value="1"/>
</dbReference>
<keyword evidence="7" id="KW-1185">Reference proteome</keyword>
<dbReference type="AlphaFoldDB" id="A0A974RZ71"/>